<reference evidence="1" key="1">
    <citation type="submission" date="2022-11" db="EMBL/GenBank/DDBJ databases">
        <authorList>
            <person name="Hyden B.L."/>
            <person name="Feng K."/>
            <person name="Yates T."/>
            <person name="Jawdy S."/>
            <person name="Smart L.B."/>
            <person name="Muchero W."/>
        </authorList>
    </citation>
    <scope>NUCLEOTIDE SEQUENCE</scope>
    <source>
        <tissue evidence="1">Shoot tip</tissue>
    </source>
</reference>
<proteinExistence type="predicted"/>
<comment type="caution">
    <text evidence="1">The sequence shown here is derived from an EMBL/GenBank/DDBJ whole genome shotgun (WGS) entry which is preliminary data.</text>
</comment>
<dbReference type="EMBL" id="JAPFFK010000007">
    <property type="protein sequence ID" value="KAJ6756449.1"/>
    <property type="molecule type" value="Genomic_DNA"/>
</dbReference>
<gene>
    <name evidence="1" type="ORF">OIU79_028773</name>
</gene>
<accession>A0A9Q1A3C2</accession>
<dbReference type="OrthoDB" id="852337at2759"/>
<evidence type="ECO:0000313" key="1">
    <source>
        <dbReference type="EMBL" id="KAJ6756449.1"/>
    </source>
</evidence>
<keyword evidence="2" id="KW-1185">Reference proteome</keyword>
<dbReference type="Proteomes" id="UP001151532">
    <property type="component" value="Chromosome 16"/>
</dbReference>
<evidence type="ECO:0000313" key="2">
    <source>
        <dbReference type="Proteomes" id="UP001151532"/>
    </source>
</evidence>
<name>A0A9Q1A3C2_SALPP</name>
<sequence>MKLQWVKVNLRNWHKYNRSHISSRVVKAKGEWDNAQEMLDQNPSSPEARLVEKDAARSYHQLCRDEESYYKQKSRIQWLTLGDKNTSFFHRSLLHRRMRNQIITLEDGRGNVISNQKDMGNMAVNYYK</sequence>
<reference evidence="1" key="2">
    <citation type="journal article" date="2023" name="Int. J. Mol. Sci.">
        <title>De Novo Assembly and Annotation of 11 Diverse Shrub Willow (Salix) Genomes Reveals Novel Gene Organization in Sex-Linked Regions.</title>
        <authorList>
            <person name="Hyden B."/>
            <person name="Feng K."/>
            <person name="Yates T.B."/>
            <person name="Jawdy S."/>
            <person name="Cereghino C."/>
            <person name="Smart L.B."/>
            <person name="Muchero W."/>
        </authorList>
    </citation>
    <scope>NUCLEOTIDE SEQUENCE</scope>
    <source>
        <tissue evidence="1">Shoot tip</tissue>
    </source>
</reference>
<dbReference type="AlphaFoldDB" id="A0A9Q1A3C2"/>
<protein>
    <submittedName>
        <fullName evidence="1">Uncharacterized protein</fullName>
    </submittedName>
</protein>
<organism evidence="1 2">
    <name type="scientific">Salix purpurea</name>
    <name type="common">Purple osier willow</name>
    <dbReference type="NCBI Taxonomy" id="77065"/>
    <lineage>
        <taxon>Eukaryota</taxon>
        <taxon>Viridiplantae</taxon>
        <taxon>Streptophyta</taxon>
        <taxon>Embryophyta</taxon>
        <taxon>Tracheophyta</taxon>
        <taxon>Spermatophyta</taxon>
        <taxon>Magnoliopsida</taxon>
        <taxon>eudicotyledons</taxon>
        <taxon>Gunneridae</taxon>
        <taxon>Pentapetalae</taxon>
        <taxon>rosids</taxon>
        <taxon>fabids</taxon>
        <taxon>Malpighiales</taxon>
        <taxon>Salicaceae</taxon>
        <taxon>Saliceae</taxon>
        <taxon>Salix</taxon>
    </lineage>
</organism>